<dbReference type="Pfam" id="PF25316">
    <property type="entry name" value="TAF2_3rd"/>
    <property type="match status" value="1"/>
</dbReference>
<evidence type="ECO:0000256" key="5">
    <source>
        <dbReference type="ARBA" id="ARBA00023163"/>
    </source>
</evidence>
<reference evidence="12" key="1">
    <citation type="journal article" date="2020" name="Stud. Mycol.">
        <title>101 Dothideomycetes genomes: a test case for predicting lifestyles and emergence of pathogens.</title>
        <authorList>
            <person name="Haridas S."/>
            <person name="Albert R."/>
            <person name="Binder M."/>
            <person name="Bloem J."/>
            <person name="Labutti K."/>
            <person name="Salamov A."/>
            <person name="Andreopoulos B."/>
            <person name="Baker S."/>
            <person name="Barry K."/>
            <person name="Bills G."/>
            <person name="Bluhm B."/>
            <person name="Cannon C."/>
            <person name="Castanera R."/>
            <person name="Culley D."/>
            <person name="Daum C."/>
            <person name="Ezra D."/>
            <person name="Gonzalez J."/>
            <person name="Henrissat B."/>
            <person name="Kuo A."/>
            <person name="Liang C."/>
            <person name="Lipzen A."/>
            <person name="Lutzoni F."/>
            <person name="Magnuson J."/>
            <person name="Mondo S."/>
            <person name="Nolan M."/>
            <person name="Ohm R."/>
            <person name="Pangilinan J."/>
            <person name="Park H.-J."/>
            <person name="Ramirez L."/>
            <person name="Alfaro M."/>
            <person name="Sun H."/>
            <person name="Tritt A."/>
            <person name="Yoshinaga Y."/>
            <person name="Zwiers L.-H."/>
            <person name="Turgeon B."/>
            <person name="Goodwin S."/>
            <person name="Spatafora J."/>
            <person name="Crous P."/>
            <person name="Grigoriev I."/>
        </authorList>
    </citation>
    <scope>NUCLEOTIDE SEQUENCE</scope>
    <source>
        <strain evidence="12">CBS 113979</strain>
    </source>
</reference>
<evidence type="ECO:0000256" key="6">
    <source>
        <dbReference type="ARBA" id="ARBA00023242"/>
    </source>
</evidence>
<dbReference type="CDD" id="cd09839">
    <property type="entry name" value="M1_like_TAF2"/>
    <property type="match status" value="1"/>
</dbReference>
<evidence type="ECO:0000256" key="3">
    <source>
        <dbReference type="ARBA" id="ARBA00017363"/>
    </source>
</evidence>
<dbReference type="Gene3D" id="1.10.390.10">
    <property type="entry name" value="Neutral Protease Domain 2"/>
    <property type="match status" value="1"/>
</dbReference>
<dbReference type="InterPro" id="IPR057345">
    <property type="entry name" value="Ig-like_TAF2"/>
</dbReference>
<dbReference type="GO" id="GO:0006367">
    <property type="term" value="P:transcription initiation at RNA polymerase II promoter"/>
    <property type="evidence" value="ECO:0007669"/>
    <property type="project" value="TreeGrafter"/>
</dbReference>
<dbReference type="EMBL" id="ML977138">
    <property type="protein sequence ID" value="KAF1992137.1"/>
    <property type="molecule type" value="Genomic_DNA"/>
</dbReference>
<dbReference type="SUPFAM" id="SSF55486">
    <property type="entry name" value="Metalloproteases ('zincins'), catalytic domain"/>
    <property type="match status" value="1"/>
</dbReference>
<keyword evidence="5" id="KW-0804">Transcription</keyword>
<evidence type="ECO:0000256" key="8">
    <source>
        <dbReference type="ARBA" id="ARBA00076306"/>
    </source>
</evidence>
<sequence length="1446" mass="161660">MTGQLEPEVAQPTAADFTVSSQAVELDVEFLSRTVKGKTEIVVQPAGTDLRIIRLNCRQCVVTAIKIQGKPVPIPKHKDPYTHLGLRSEYETVFQHHQCRERIEGALGTTVTSDTTERELSIPIPKSVRISALDPASAAALQLAGNGAKDDGNTTNTLAGPAVLAGSTGYMGGLGVAYTPVKIEIEFRIDNVRDGLHFVGLREDDGRYPHAYTRNSGFPGTTCCIFPCVDQLDARCTWDISIRCPRTLGDAVRKPAKIEANGAHAQLEDTADKDGEDSMDTDEDEQILNLALGDEEKALDFTVVCSGDMTDDIVDPLDPTKRTVSFSCSTPISAHQIGFAIGPFEHVDLSEFREIDQDERLGQSAVRVDGYCLPRRSEEVRSTCMAQAAAMDFYVLTYTSYPFSSYSMVFVDDMDVDVANAASVSLCASRLLYPEEVLDTMDYVTIELARALAAQWSGIYIIPLEPKDHWILIGGAGFMADHFSQSLMGKNEYRFRRKMAADRVLELDIGRPSLHSLGDIIDLDPAELELIKLKAPLVLFILHQRIIKAMGRNGVPRILSKMFQNAKTGDLQNAAISTQVFLRTCEKIGHSKLDQFFFQWVYGSGYPIFHVTQTFNKKKMNVELRIDQVQRPPGKDLRDFDTSIDTTSFLRRTRESNANIQQSKPQHIFTESTPYLSNRHTPNFFQGPMTVRIHEADGTPYEHIIDIRESRARFELSFNTKYKRLKRVRRQKERAAAAAGIVDTSGDVPEDQLLYCLGDVLQSDREIQEWGLKDWSEEEEAAMNSENFEWLRVDKDFEWICRMTVSQPKYMWVSQLQQENDVVAQVESLQYLMRTNELNGELLSTILVRTLYDSRYYHGIRTMAAGALARCARIEFDYIGLKHLEKVFEHYYCIQSSTMTKSNDFSDRRAYVVQCAIPLAMCDVRTKNGKVLMRVKRFLLDKLKYNDNSNNEFSDCGYVTTLMRCLARTLVVDRQNYTAGYLPEDNYQEEMQFQEDALNEIERWRRKDEWLSSYRNIYSTTAISCLLLLMQNKVIPRSLSTFVQYSRPTNADNVRLQAFESLVELGVFEKANIMRFILHSYFSDKSPYLRGKLWNIIWRGLAHVAFGDFRAAPETDPAQELLDGALIVERDVSLEERQLAIARKKTLEGALDALKNDLSSNEVLQDYLRKAMSSREIGLREFVDILDLCQVLYDTFDKLVVSLKYPRYYTATNLGQGKIALRPNGRVRTTPMPKIEPLLKLHPPGKAAKGPSPSLKRQRQQSTVGSPERPFKQRRQSSTPDAHATSSGIRAPTPAMLAWPPDAIVPSTSNGTSRAHTNAHKRDSKVVKLKIKDKSRLAKFHAIPSANSAAAADNILGGASPPSAVATSMAPPPPPATNHHVSPTPPPQLWAPQTVALNGTSANKASVPVPAGTPTSSQSPGAGSPPAGGKVKLKLNFGKKNNPPAG</sequence>
<dbReference type="PANTHER" id="PTHR15137:SF9">
    <property type="entry name" value="TRANSCRIPTION INITIATION FACTOR TFIID SUBUNIT 2"/>
    <property type="match status" value="1"/>
</dbReference>
<feature type="compositionally biased region" description="Low complexity" evidence="9">
    <location>
        <begin position="1412"/>
        <end position="1429"/>
    </location>
</feature>
<evidence type="ECO:0000256" key="1">
    <source>
        <dbReference type="ARBA" id="ARBA00004123"/>
    </source>
</evidence>
<dbReference type="FunFam" id="1.10.390.10:FF:000011">
    <property type="entry name" value="Transcription initiation factor TFIID subunit"/>
    <property type="match status" value="1"/>
</dbReference>
<dbReference type="InterPro" id="IPR042097">
    <property type="entry name" value="Aminopeptidase_N-like_N_sf"/>
</dbReference>
<organism evidence="12 13">
    <name type="scientific">Aulographum hederae CBS 113979</name>
    <dbReference type="NCBI Taxonomy" id="1176131"/>
    <lineage>
        <taxon>Eukaryota</taxon>
        <taxon>Fungi</taxon>
        <taxon>Dikarya</taxon>
        <taxon>Ascomycota</taxon>
        <taxon>Pezizomycotina</taxon>
        <taxon>Dothideomycetes</taxon>
        <taxon>Pleosporomycetidae</taxon>
        <taxon>Aulographales</taxon>
        <taxon>Aulographaceae</taxon>
    </lineage>
</organism>
<comment type="similarity">
    <text evidence="2">Belongs to the TAF2 family.</text>
</comment>
<evidence type="ECO:0000313" key="12">
    <source>
        <dbReference type="EMBL" id="KAF1992137.1"/>
    </source>
</evidence>
<dbReference type="Pfam" id="PF25577">
    <property type="entry name" value="TPR_TAF2_C"/>
    <property type="match status" value="1"/>
</dbReference>
<dbReference type="GO" id="GO:0000976">
    <property type="term" value="F:transcription cis-regulatory region binding"/>
    <property type="evidence" value="ECO:0007669"/>
    <property type="project" value="TreeGrafter"/>
</dbReference>
<evidence type="ECO:0000259" key="10">
    <source>
        <dbReference type="Pfam" id="PF25316"/>
    </source>
</evidence>
<dbReference type="PANTHER" id="PTHR15137">
    <property type="entry name" value="TRANSCRIPTION INITIATION FACTOR TFIID"/>
    <property type="match status" value="1"/>
</dbReference>
<feature type="region of interest" description="Disordered" evidence="9">
    <location>
        <begin position="1222"/>
        <end position="1295"/>
    </location>
</feature>
<keyword evidence="6" id="KW-0539">Nucleus</keyword>
<dbReference type="Gene3D" id="2.60.40.1730">
    <property type="entry name" value="tricorn interacting facor f3 domain"/>
    <property type="match status" value="1"/>
</dbReference>
<gene>
    <name evidence="12" type="ORF">K402DRAFT_416609</name>
</gene>
<dbReference type="GO" id="GO:0003682">
    <property type="term" value="F:chromatin binding"/>
    <property type="evidence" value="ECO:0007669"/>
    <property type="project" value="TreeGrafter"/>
</dbReference>
<dbReference type="InterPro" id="IPR057991">
    <property type="entry name" value="TPR_TAF2_C"/>
</dbReference>
<comment type="subcellular location">
    <subcellularLocation>
        <location evidence="1">Nucleus</location>
    </subcellularLocation>
</comment>
<dbReference type="OrthoDB" id="308861at2759"/>
<feature type="domain" description="Transcription initiation factor TFIID subunit 2 Ig-like" evidence="10">
    <location>
        <begin position="604"/>
        <end position="808"/>
    </location>
</feature>
<feature type="compositionally biased region" description="Polar residues" evidence="9">
    <location>
        <begin position="1276"/>
        <end position="1288"/>
    </location>
</feature>
<evidence type="ECO:0000256" key="4">
    <source>
        <dbReference type="ARBA" id="ARBA00023015"/>
    </source>
</evidence>
<name>A0A6G1HGE3_9PEZI</name>
<dbReference type="GO" id="GO:0005669">
    <property type="term" value="C:transcription factor TFIID complex"/>
    <property type="evidence" value="ECO:0007669"/>
    <property type="project" value="InterPro"/>
</dbReference>
<evidence type="ECO:0000259" key="11">
    <source>
        <dbReference type="Pfam" id="PF25577"/>
    </source>
</evidence>
<keyword evidence="4" id="KW-0805">Transcription regulation</keyword>
<evidence type="ECO:0000256" key="7">
    <source>
        <dbReference type="ARBA" id="ARBA00025346"/>
    </source>
</evidence>
<protein>
    <recommendedName>
        <fullName evidence="3">Transcription initiation factor TFIID subunit 2</fullName>
    </recommendedName>
    <alternativeName>
        <fullName evidence="8">TBP-associated factor 2</fullName>
    </alternativeName>
</protein>
<dbReference type="SUPFAM" id="SSF63737">
    <property type="entry name" value="Leukotriene A4 hydrolase N-terminal domain"/>
    <property type="match status" value="1"/>
</dbReference>
<proteinExistence type="inferred from homology"/>
<comment type="function">
    <text evidence="7">Functions as a component of the DNA-binding general transcription factor complex TFIID. Binding of TFIID to a promoter (with or without TATA element) is the initial step in pre-initiation complex (PIC) formation. TFIID plays a key role in the regulation of gene expression by RNA polymerase II through different activities such as transcription activator interaction, core promoter recognition and selectivity, TFIIA and TFIIB interaction, chromatin modification (histone acetylation by TAF1), facilitation of DNA opening and initiation of transcription.</text>
</comment>
<feature type="compositionally biased region" description="Polar residues" evidence="9">
    <location>
        <begin position="1395"/>
        <end position="1404"/>
    </location>
</feature>
<dbReference type="GO" id="GO:0016251">
    <property type="term" value="F:RNA polymerase II general transcription initiation factor activity"/>
    <property type="evidence" value="ECO:0007669"/>
    <property type="project" value="TreeGrafter"/>
</dbReference>
<evidence type="ECO:0000256" key="9">
    <source>
        <dbReference type="SAM" id="MobiDB-lite"/>
    </source>
</evidence>
<dbReference type="InterPro" id="IPR027268">
    <property type="entry name" value="Peptidase_M4/M1_CTD_sf"/>
</dbReference>
<feature type="domain" description="Transcription initiation factor TFIID subunit 2 TPR repeats" evidence="11">
    <location>
        <begin position="810"/>
        <end position="1097"/>
    </location>
</feature>
<keyword evidence="13" id="KW-1185">Reference proteome</keyword>
<feature type="region of interest" description="Disordered" evidence="9">
    <location>
        <begin position="1363"/>
        <end position="1446"/>
    </location>
</feature>
<dbReference type="InterPro" id="IPR037813">
    <property type="entry name" value="TAF2"/>
</dbReference>
<accession>A0A6G1HGE3</accession>
<evidence type="ECO:0000256" key="2">
    <source>
        <dbReference type="ARBA" id="ARBA00010937"/>
    </source>
</evidence>
<evidence type="ECO:0000313" key="13">
    <source>
        <dbReference type="Proteomes" id="UP000800041"/>
    </source>
</evidence>
<feature type="region of interest" description="Disordered" evidence="9">
    <location>
        <begin position="260"/>
        <end position="282"/>
    </location>
</feature>
<dbReference type="Proteomes" id="UP000800041">
    <property type="component" value="Unassembled WGS sequence"/>
</dbReference>